<organism evidence="1">
    <name type="scientific">marine sediment metagenome</name>
    <dbReference type="NCBI Taxonomy" id="412755"/>
    <lineage>
        <taxon>unclassified sequences</taxon>
        <taxon>metagenomes</taxon>
        <taxon>ecological metagenomes</taxon>
    </lineage>
</organism>
<sequence length="131" mass="15183">MKLCEVVDRDQHWVVYASVEIPFDDLDDLDQAVVKQSDRFSTAFANVNWILRTRDEGKFWTRYIFGITGNDVLKVHQSIARGFRRLQRGKPQFTMSGISEPYALKVGTPETVHRNLARKHDLVTLIKGSYR</sequence>
<dbReference type="EMBL" id="LAZR01048772">
    <property type="protein sequence ID" value="KKK91171.1"/>
    <property type="molecule type" value="Genomic_DNA"/>
</dbReference>
<reference evidence="1" key="1">
    <citation type="journal article" date="2015" name="Nature">
        <title>Complex archaea that bridge the gap between prokaryotes and eukaryotes.</title>
        <authorList>
            <person name="Spang A."/>
            <person name="Saw J.H."/>
            <person name="Jorgensen S.L."/>
            <person name="Zaremba-Niedzwiedzka K."/>
            <person name="Martijn J."/>
            <person name="Lind A.E."/>
            <person name="van Eijk R."/>
            <person name="Schleper C."/>
            <person name="Guy L."/>
            <person name="Ettema T.J."/>
        </authorList>
    </citation>
    <scope>NUCLEOTIDE SEQUENCE</scope>
</reference>
<evidence type="ECO:0000313" key="1">
    <source>
        <dbReference type="EMBL" id="KKK91171.1"/>
    </source>
</evidence>
<proteinExistence type="predicted"/>
<comment type="caution">
    <text evidence="1">The sequence shown here is derived from an EMBL/GenBank/DDBJ whole genome shotgun (WGS) entry which is preliminary data.</text>
</comment>
<protein>
    <submittedName>
        <fullName evidence="1">Uncharacterized protein</fullName>
    </submittedName>
</protein>
<dbReference type="AlphaFoldDB" id="A0A0F9C3B5"/>
<name>A0A0F9C3B5_9ZZZZ</name>
<gene>
    <name evidence="1" type="ORF">LCGC14_2715640</name>
</gene>
<accession>A0A0F9C3B5</accession>